<feature type="chain" id="PRO_5002161103" evidence="1">
    <location>
        <begin position="19"/>
        <end position="93"/>
    </location>
</feature>
<proteinExistence type="predicted"/>
<keyword evidence="1" id="KW-0732">Signal</keyword>
<reference evidence="3" key="2">
    <citation type="submission" date="2015-01" db="EMBL/GenBank/DDBJ databases">
        <title>Evolutionary Origins and Diversification of the Mycorrhizal Mutualists.</title>
        <authorList>
            <consortium name="DOE Joint Genome Institute"/>
            <consortium name="Mycorrhizal Genomics Consortium"/>
            <person name="Kohler A."/>
            <person name="Kuo A."/>
            <person name="Nagy L.G."/>
            <person name="Floudas D."/>
            <person name="Copeland A."/>
            <person name="Barry K.W."/>
            <person name="Cichocki N."/>
            <person name="Veneault-Fourrey C."/>
            <person name="LaButti K."/>
            <person name="Lindquist E.A."/>
            <person name="Lipzen A."/>
            <person name="Lundell T."/>
            <person name="Morin E."/>
            <person name="Murat C."/>
            <person name="Riley R."/>
            <person name="Ohm R."/>
            <person name="Sun H."/>
            <person name="Tunlid A."/>
            <person name="Henrissat B."/>
            <person name="Grigoriev I.V."/>
            <person name="Hibbett D.S."/>
            <person name="Martin F."/>
        </authorList>
    </citation>
    <scope>NUCLEOTIDE SEQUENCE [LARGE SCALE GENOMIC DNA]</scope>
    <source>
        <strain evidence="3">F 1598</strain>
    </source>
</reference>
<feature type="signal peptide" evidence="1">
    <location>
        <begin position="1"/>
        <end position="18"/>
    </location>
</feature>
<protein>
    <submittedName>
        <fullName evidence="2">Uncharacterized protein</fullName>
    </submittedName>
</protein>
<evidence type="ECO:0000313" key="3">
    <source>
        <dbReference type="Proteomes" id="UP000054166"/>
    </source>
</evidence>
<sequence>MYIYFCICLLLGQSQVTAKLDFGTYKIINQALQLSLYSHEAGQPIYVSTSGNSSELVHMPTYLHLDYCRLNSYISGNWVQEMHMIRTRSKMSA</sequence>
<name>A0A0C3AIK7_PILCF</name>
<evidence type="ECO:0000313" key="2">
    <source>
        <dbReference type="EMBL" id="KIM73653.1"/>
    </source>
</evidence>
<accession>A0A0C3AIK7</accession>
<evidence type="ECO:0000256" key="1">
    <source>
        <dbReference type="SAM" id="SignalP"/>
    </source>
</evidence>
<dbReference type="EMBL" id="KN833077">
    <property type="protein sequence ID" value="KIM73653.1"/>
    <property type="molecule type" value="Genomic_DNA"/>
</dbReference>
<gene>
    <name evidence="2" type="ORF">PILCRDRAFT_828953</name>
</gene>
<dbReference type="AlphaFoldDB" id="A0A0C3AIK7"/>
<dbReference type="Proteomes" id="UP000054166">
    <property type="component" value="Unassembled WGS sequence"/>
</dbReference>
<organism evidence="2 3">
    <name type="scientific">Piloderma croceum (strain F 1598)</name>
    <dbReference type="NCBI Taxonomy" id="765440"/>
    <lineage>
        <taxon>Eukaryota</taxon>
        <taxon>Fungi</taxon>
        <taxon>Dikarya</taxon>
        <taxon>Basidiomycota</taxon>
        <taxon>Agaricomycotina</taxon>
        <taxon>Agaricomycetes</taxon>
        <taxon>Agaricomycetidae</taxon>
        <taxon>Atheliales</taxon>
        <taxon>Atheliaceae</taxon>
        <taxon>Piloderma</taxon>
    </lineage>
</organism>
<reference evidence="2 3" key="1">
    <citation type="submission" date="2014-04" db="EMBL/GenBank/DDBJ databases">
        <authorList>
            <consortium name="DOE Joint Genome Institute"/>
            <person name="Kuo A."/>
            <person name="Tarkka M."/>
            <person name="Buscot F."/>
            <person name="Kohler A."/>
            <person name="Nagy L.G."/>
            <person name="Floudas D."/>
            <person name="Copeland A."/>
            <person name="Barry K.W."/>
            <person name="Cichocki N."/>
            <person name="Veneault-Fourrey C."/>
            <person name="LaButti K."/>
            <person name="Lindquist E.A."/>
            <person name="Lipzen A."/>
            <person name="Lundell T."/>
            <person name="Morin E."/>
            <person name="Murat C."/>
            <person name="Sun H."/>
            <person name="Tunlid A."/>
            <person name="Henrissat B."/>
            <person name="Grigoriev I.V."/>
            <person name="Hibbett D.S."/>
            <person name="Martin F."/>
            <person name="Nordberg H.P."/>
            <person name="Cantor M.N."/>
            <person name="Hua S.X."/>
        </authorList>
    </citation>
    <scope>NUCLEOTIDE SEQUENCE [LARGE SCALE GENOMIC DNA]</scope>
    <source>
        <strain evidence="2 3">F 1598</strain>
    </source>
</reference>
<keyword evidence="3" id="KW-1185">Reference proteome</keyword>
<dbReference type="HOGENOM" id="CLU_2400482_0_0_1"/>
<dbReference type="InParanoid" id="A0A0C3AIK7"/>